<evidence type="ECO:0000313" key="4">
    <source>
        <dbReference type="Proteomes" id="UP001201812"/>
    </source>
</evidence>
<feature type="region of interest" description="Disordered" evidence="1">
    <location>
        <begin position="77"/>
        <end position="136"/>
    </location>
</feature>
<reference evidence="3" key="1">
    <citation type="submission" date="2022-01" db="EMBL/GenBank/DDBJ databases">
        <title>Genome Sequence Resource for Two Populations of Ditylenchus destructor, the Migratory Endoparasitic Phytonematode.</title>
        <authorList>
            <person name="Zhang H."/>
            <person name="Lin R."/>
            <person name="Xie B."/>
        </authorList>
    </citation>
    <scope>NUCLEOTIDE SEQUENCE</scope>
    <source>
        <strain evidence="3">BazhouSP</strain>
    </source>
</reference>
<name>A0AAD4N3D2_9BILA</name>
<protein>
    <recommendedName>
        <fullName evidence="5">Secreted protein</fullName>
    </recommendedName>
</protein>
<accession>A0AAD4N3D2</accession>
<evidence type="ECO:0000256" key="1">
    <source>
        <dbReference type="SAM" id="MobiDB-lite"/>
    </source>
</evidence>
<evidence type="ECO:0000256" key="2">
    <source>
        <dbReference type="SAM" id="SignalP"/>
    </source>
</evidence>
<evidence type="ECO:0008006" key="5">
    <source>
        <dbReference type="Google" id="ProtNLM"/>
    </source>
</evidence>
<organism evidence="3 4">
    <name type="scientific">Ditylenchus destructor</name>
    <dbReference type="NCBI Taxonomy" id="166010"/>
    <lineage>
        <taxon>Eukaryota</taxon>
        <taxon>Metazoa</taxon>
        <taxon>Ecdysozoa</taxon>
        <taxon>Nematoda</taxon>
        <taxon>Chromadorea</taxon>
        <taxon>Rhabditida</taxon>
        <taxon>Tylenchina</taxon>
        <taxon>Tylenchomorpha</taxon>
        <taxon>Sphaerularioidea</taxon>
        <taxon>Anguinidae</taxon>
        <taxon>Anguininae</taxon>
        <taxon>Ditylenchus</taxon>
    </lineage>
</organism>
<feature type="chain" id="PRO_5041897616" description="Secreted protein" evidence="2">
    <location>
        <begin position="22"/>
        <end position="136"/>
    </location>
</feature>
<dbReference type="AlphaFoldDB" id="A0AAD4N3D2"/>
<feature type="region of interest" description="Disordered" evidence="1">
    <location>
        <begin position="26"/>
        <end position="56"/>
    </location>
</feature>
<evidence type="ECO:0000313" key="3">
    <source>
        <dbReference type="EMBL" id="KAI1715093.1"/>
    </source>
</evidence>
<dbReference type="EMBL" id="JAKKPZ010000012">
    <property type="protein sequence ID" value="KAI1715093.1"/>
    <property type="molecule type" value="Genomic_DNA"/>
</dbReference>
<feature type="compositionally biased region" description="Basic and acidic residues" evidence="1">
    <location>
        <begin position="122"/>
        <end position="136"/>
    </location>
</feature>
<keyword evidence="2" id="KW-0732">Signal</keyword>
<gene>
    <name evidence="3" type="ORF">DdX_08376</name>
</gene>
<feature type="compositionally biased region" description="Basic and acidic residues" evidence="1">
    <location>
        <begin position="88"/>
        <end position="115"/>
    </location>
</feature>
<keyword evidence="4" id="KW-1185">Reference proteome</keyword>
<sequence>MNLRVFCCLGLILIYVDHIVAPSYDSDDDAVNVRDSDESEDKYERRARKRAEKTEGVRIHGTQVKIYQDEETGRIKTRGVARVVGADESAHRDRDRNKTKEHTKSRAKNKEREVSGDGGGGPRREAGRRVQQEMHV</sequence>
<proteinExistence type="predicted"/>
<dbReference type="Proteomes" id="UP001201812">
    <property type="component" value="Unassembled WGS sequence"/>
</dbReference>
<feature type="signal peptide" evidence="2">
    <location>
        <begin position="1"/>
        <end position="21"/>
    </location>
</feature>
<comment type="caution">
    <text evidence="3">The sequence shown here is derived from an EMBL/GenBank/DDBJ whole genome shotgun (WGS) entry which is preliminary data.</text>
</comment>